<name>A0AB35I9U5_CLOSY</name>
<dbReference type="Gene3D" id="3.30.1380.10">
    <property type="match status" value="1"/>
</dbReference>
<evidence type="ECO:0000259" key="1">
    <source>
        <dbReference type="Pfam" id="PF13539"/>
    </source>
</evidence>
<dbReference type="AlphaFoldDB" id="A0AB35I9U5"/>
<accession>A0AB35I9U5</accession>
<protein>
    <submittedName>
        <fullName evidence="2">M15 family metallopeptidase</fullName>
    </submittedName>
</protein>
<reference evidence="2" key="1">
    <citation type="submission" date="2023-01" db="EMBL/GenBank/DDBJ databases">
        <title>Human gut microbiome strain richness.</title>
        <authorList>
            <person name="Chen-Liaw A."/>
        </authorList>
    </citation>
    <scope>NUCLEOTIDE SEQUENCE</scope>
    <source>
        <strain evidence="2">B1_m1001713B170214d0_201011</strain>
    </source>
</reference>
<feature type="domain" description="Peptidase M15C" evidence="1">
    <location>
        <begin position="61"/>
        <end position="119"/>
    </location>
</feature>
<dbReference type="RefSeq" id="WP_272120564.1">
    <property type="nucleotide sequence ID" value="NZ_JAQLGI010000003.1"/>
</dbReference>
<dbReference type="GO" id="GO:0008233">
    <property type="term" value="F:peptidase activity"/>
    <property type="evidence" value="ECO:0007669"/>
    <property type="project" value="InterPro"/>
</dbReference>
<proteinExistence type="predicted"/>
<dbReference type="SUPFAM" id="SSF55166">
    <property type="entry name" value="Hedgehog/DD-peptidase"/>
    <property type="match status" value="1"/>
</dbReference>
<evidence type="ECO:0000313" key="3">
    <source>
        <dbReference type="Proteomes" id="UP001300871"/>
    </source>
</evidence>
<dbReference type="Gene3D" id="2.10.270.10">
    <property type="entry name" value="Cholin Binding"/>
    <property type="match status" value="1"/>
</dbReference>
<comment type="caution">
    <text evidence="2">The sequence shown here is derived from an EMBL/GenBank/DDBJ whole genome shotgun (WGS) entry which is preliminary data.</text>
</comment>
<dbReference type="EMBL" id="JAQLGM010000047">
    <property type="protein sequence ID" value="MDB2001791.1"/>
    <property type="molecule type" value="Genomic_DNA"/>
</dbReference>
<dbReference type="CDD" id="cd14845">
    <property type="entry name" value="L-Ala-D-Glu_peptidase_like"/>
    <property type="match status" value="1"/>
</dbReference>
<organism evidence="2 3">
    <name type="scientific">Clostridium symbiosum</name>
    <name type="common">Bacteroides symbiosus</name>
    <dbReference type="NCBI Taxonomy" id="1512"/>
    <lineage>
        <taxon>Bacteria</taxon>
        <taxon>Bacillati</taxon>
        <taxon>Bacillota</taxon>
        <taxon>Clostridia</taxon>
        <taxon>Lachnospirales</taxon>
        <taxon>Lachnospiraceae</taxon>
        <taxon>Otoolea</taxon>
    </lineage>
</organism>
<evidence type="ECO:0000313" key="2">
    <source>
        <dbReference type="EMBL" id="MDB2001791.1"/>
    </source>
</evidence>
<dbReference type="Pfam" id="PF13539">
    <property type="entry name" value="Peptidase_M15_4"/>
    <property type="match status" value="1"/>
</dbReference>
<dbReference type="InterPro" id="IPR009045">
    <property type="entry name" value="Zn_M74/Hedgehog-like"/>
</dbReference>
<gene>
    <name evidence="2" type="ORF">PM006_16455</name>
</gene>
<sequence>MRDITMCHPRLQELAGRLVEECKKQGLIIKIGECYRTVAEQDELYAQGRTKPGNIVTNARGSSYSSQHQWGIAFDFFRNDGNGAYNESGNFFGKVGAIGKKLGLGWGGDWKSIVDKPHLYLPDWGSTTAQLRQQYGTPEKFITTWPKKLHEGFLPAADGQRWWYQYKDGSYAHGGWYWLMEVTTGTSAWYLFDAAGYMLTGYQAAPDGRKYLLCPDKGVNEGKCMVTDDQGALQIAEYDEISRRYKI</sequence>
<dbReference type="InterPro" id="IPR039561">
    <property type="entry name" value="Peptidase_M15C"/>
</dbReference>
<dbReference type="SUPFAM" id="SSF69360">
    <property type="entry name" value="Cell wall binding repeat"/>
    <property type="match status" value="1"/>
</dbReference>
<dbReference type="Proteomes" id="UP001300871">
    <property type="component" value="Unassembled WGS sequence"/>
</dbReference>